<sequence length="268" mass="29375">MSARPSLVSCQIEDGIAHVRLIRPDKLNALTLDTLDQLVSTARRLRRDKRLRAVVLSGEGDAFCAGLDFATVMQDPKGVVRGFMPRPWRGTNTFQEACWAWRRLPVPVIAAVHGHCLGGGLQIALAADFRIATPDSTWSVLEGKWGIIPDMTGVRSLAELVGIDTAKRLTMTAEMFSGKEAADLGLVTQLDADPVAAALGFAHQLAQKSPDQLAATKRIFNRTWHASPRATFARERWEQAFLLVARNTKATQKAVVSRTAPVFGPRQR</sequence>
<dbReference type="CDD" id="cd06558">
    <property type="entry name" value="crotonase-like"/>
    <property type="match status" value="1"/>
</dbReference>
<dbReference type="SUPFAM" id="SSF52096">
    <property type="entry name" value="ClpP/crotonase"/>
    <property type="match status" value="1"/>
</dbReference>
<dbReference type="GO" id="GO:0016853">
    <property type="term" value="F:isomerase activity"/>
    <property type="evidence" value="ECO:0007669"/>
    <property type="project" value="InterPro"/>
</dbReference>
<dbReference type="AlphaFoldDB" id="A0A2T8FEY8"/>
<keyword evidence="4" id="KW-1185">Reference proteome</keyword>
<dbReference type="InterPro" id="IPR029045">
    <property type="entry name" value="ClpP/crotonase-like_dom_sf"/>
</dbReference>
<evidence type="ECO:0000256" key="2">
    <source>
        <dbReference type="RuleBase" id="RU003707"/>
    </source>
</evidence>
<comment type="similarity">
    <text evidence="1 2">Belongs to the enoyl-CoA hydratase/isomerase family.</text>
</comment>
<dbReference type="Pfam" id="PF00378">
    <property type="entry name" value="ECH_1"/>
    <property type="match status" value="1"/>
</dbReference>
<dbReference type="InterPro" id="IPR018376">
    <property type="entry name" value="Enoyl-CoA_hyd/isom_CS"/>
</dbReference>
<dbReference type="Gene3D" id="3.90.226.10">
    <property type="entry name" value="2-enoyl-CoA Hydratase, Chain A, domain 1"/>
    <property type="match status" value="1"/>
</dbReference>
<evidence type="ECO:0000313" key="4">
    <source>
        <dbReference type="Proteomes" id="UP000246018"/>
    </source>
</evidence>
<reference evidence="3 4" key="1">
    <citation type="submission" date="2018-04" db="EMBL/GenBank/DDBJ databases">
        <title>Genome of Nocardioides gansuensis WSJ-1.</title>
        <authorList>
            <person name="Wu S."/>
            <person name="Wang G."/>
        </authorList>
    </citation>
    <scope>NUCLEOTIDE SEQUENCE [LARGE SCALE GENOMIC DNA]</scope>
    <source>
        <strain evidence="3 4">WSJ-1</strain>
    </source>
</reference>
<proteinExistence type="inferred from homology"/>
<dbReference type="InterPro" id="IPR001753">
    <property type="entry name" value="Enoyl-CoA_hydra/iso"/>
</dbReference>
<protein>
    <submittedName>
        <fullName evidence="3">Crotonase/enoyl-CoA hydratase family protein</fullName>
    </submittedName>
</protein>
<evidence type="ECO:0000256" key="1">
    <source>
        <dbReference type="ARBA" id="ARBA00005254"/>
    </source>
</evidence>
<evidence type="ECO:0000313" key="3">
    <source>
        <dbReference type="EMBL" id="PVG84288.1"/>
    </source>
</evidence>
<comment type="caution">
    <text evidence="3">The sequence shown here is derived from an EMBL/GenBank/DDBJ whole genome shotgun (WGS) entry which is preliminary data.</text>
</comment>
<dbReference type="PROSITE" id="PS00166">
    <property type="entry name" value="ENOYL_COA_HYDRATASE"/>
    <property type="match status" value="1"/>
</dbReference>
<dbReference type="PANTHER" id="PTHR43149:SF1">
    <property type="entry name" value="DELTA(3,5)-DELTA(2,4)-DIENOYL-COA ISOMERASE, MITOCHONDRIAL"/>
    <property type="match status" value="1"/>
</dbReference>
<organism evidence="3 4">
    <name type="scientific">Nocardioides gansuensis</name>
    <dbReference type="NCBI Taxonomy" id="2138300"/>
    <lineage>
        <taxon>Bacteria</taxon>
        <taxon>Bacillati</taxon>
        <taxon>Actinomycetota</taxon>
        <taxon>Actinomycetes</taxon>
        <taxon>Propionibacteriales</taxon>
        <taxon>Nocardioidaceae</taxon>
        <taxon>Nocardioides</taxon>
    </lineage>
</organism>
<gene>
    <name evidence="3" type="ORF">DDE18_01255</name>
</gene>
<dbReference type="PANTHER" id="PTHR43149">
    <property type="entry name" value="ENOYL-COA HYDRATASE"/>
    <property type="match status" value="1"/>
</dbReference>
<dbReference type="OrthoDB" id="8452484at2"/>
<dbReference type="RefSeq" id="WP_116570419.1">
    <property type="nucleotide sequence ID" value="NZ_QDGZ01000001.1"/>
</dbReference>
<dbReference type="Proteomes" id="UP000246018">
    <property type="component" value="Unassembled WGS sequence"/>
</dbReference>
<dbReference type="NCBIfam" id="NF005699">
    <property type="entry name" value="PRK07509.1"/>
    <property type="match status" value="1"/>
</dbReference>
<accession>A0A2T8FEY8</accession>
<name>A0A2T8FEY8_9ACTN</name>
<dbReference type="EMBL" id="QDGZ01000001">
    <property type="protein sequence ID" value="PVG84288.1"/>
    <property type="molecule type" value="Genomic_DNA"/>
</dbReference>
<dbReference type="InterPro" id="IPR045002">
    <property type="entry name" value="Ech1-like"/>
</dbReference>